<reference evidence="2 3" key="1">
    <citation type="submission" date="2018-03" db="EMBL/GenBank/DDBJ databases">
        <title>Genomic Encyclopedia of Archaeal and Bacterial Type Strains, Phase II (KMG-II): from individual species to whole genera.</title>
        <authorList>
            <person name="Goeker M."/>
        </authorList>
    </citation>
    <scope>NUCLEOTIDE SEQUENCE [LARGE SCALE GENOMIC DNA]</scope>
    <source>
        <strain evidence="2 3">DSM 100065</strain>
    </source>
</reference>
<evidence type="ECO:0000256" key="1">
    <source>
        <dbReference type="SAM" id="MobiDB-lite"/>
    </source>
</evidence>
<gene>
    <name evidence="2" type="ORF">CLV47_102351</name>
</gene>
<dbReference type="Proteomes" id="UP000237752">
    <property type="component" value="Unassembled WGS sequence"/>
</dbReference>
<accession>A0A2T1A4Y3</accession>
<organism evidence="2 3">
    <name type="scientific">Antricoccus suffuscus</name>
    <dbReference type="NCBI Taxonomy" id="1629062"/>
    <lineage>
        <taxon>Bacteria</taxon>
        <taxon>Bacillati</taxon>
        <taxon>Actinomycetota</taxon>
        <taxon>Actinomycetes</taxon>
        <taxon>Geodermatophilales</taxon>
        <taxon>Antricoccaceae</taxon>
        <taxon>Antricoccus</taxon>
    </lineage>
</organism>
<feature type="compositionally biased region" description="Basic and acidic residues" evidence="1">
    <location>
        <begin position="14"/>
        <end position="31"/>
    </location>
</feature>
<dbReference type="Pfam" id="PF12502">
    <property type="entry name" value="DUF3710"/>
    <property type="match status" value="1"/>
</dbReference>
<dbReference type="RefSeq" id="WP_106347796.1">
    <property type="nucleotide sequence ID" value="NZ_PVUE01000002.1"/>
</dbReference>
<evidence type="ECO:0000313" key="3">
    <source>
        <dbReference type="Proteomes" id="UP000237752"/>
    </source>
</evidence>
<feature type="region of interest" description="Disordered" evidence="1">
    <location>
        <begin position="14"/>
        <end position="44"/>
    </location>
</feature>
<evidence type="ECO:0000313" key="2">
    <source>
        <dbReference type="EMBL" id="PRZ43660.1"/>
    </source>
</evidence>
<comment type="caution">
    <text evidence="2">The sequence shown here is derived from an EMBL/GenBank/DDBJ whole genome shotgun (WGS) entry which is preliminary data.</text>
</comment>
<dbReference type="InterPro" id="IPR022183">
    <property type="entry name" value="DUF3710"/>
</dbReference>
<protein>
    <submittedName>
        <fullName evidence="2">Uncharacterized protein DUF3710</fullName>
    </submittedName>
</protein>
<name>A0A2T1A4Y3_9ACTN</name>
<dbReference type="OrthoDB" id="8480367at2"/>
<dbReference type="AlphaFoldDB" id="A0A2T1A4Y3"/>
<keyword evidence="3" id="KW-1185">Reference proteome</keyword>
<proteinExistence type="predicted"/>
<dbReference type="EMBL" id="PVUE01000002">
    <property type="protein sequence ID" value="PRZ43660.1"/>
    <property type="molecule type" value="Genomic_DNA"/>
</dbReference>
<sequence>MLGRRKKIDRALRERGVPPEVTHVERDDRKTTAGPYDILDAPGGDEPTLDFGALIVPVDPRFEVRLEIATDGSVGGVSLMRDGSILQLGVFAAPRSGGAWDDIRSDISSEIERNGGRREQIDGEFGPELRAAIVNDGGTQDARFIGVDGPRWFLRALIAGPAAIDDDVAADFLELFRRVVVNRGTEPKPVREPLTLQLPAALASQVEEAASERDDGTVEA</sequence>